<dbReference type="AlphaFoldDB" id="G2X3D2"/>
<dbReference type="HOGENOM" id="CLU_1807703_0_0_1"/>
<dbReference type="InterPro" id="IPR036770">
    <property type="entry name" value="Ankyrin_rpt-contain_sf"/>
</dbReference>
<evidence type="ECO:0000313" key="3">
    <source>
        <dbReference type="EMBL" id="EGY23479.1"/>
    </source>
</evidence>
<dbReference type="InterPro" id="IPR002110">
    <property type="entry name" value="Ankyrin_rpt"/>
</dbReference>
<protein>
    <submittedName>
        <fullName evidence="3">Uncharacterized protein</fullName>
    </submittedName>
</protein>
<dbReference type="eggNOG" id="KOG0504">
    <property type="taxonomic scope" value="Eukaryota"/>
</dbReference>
<accession>G2X3D2</accession>
<evidence type="ECO:0000313" key="4">
    <source>
        <dbReference type="Proteomes" id="UP000001611"/>
    </source>
</evidence>
<dbReference type="RefSeq" id="XP_009652816.1">
    <property type="nucleotide sequence ID" value="XM_009654521.1"/>
</dbReference>
<dbReference type="InParanoid" id="G2X3D2"/>
<dbReference type="Gene3D" id="1.25.40.20">
    <property type="entry name" value="Ankyrin repeat-containing domain"/>
    <property type="match status" value="1"/>
</dbReference>
<dbReference type="PROSITE" id="PS50088">
    <property type="entry name" value="ANK_REPEAT"/>
    <property type="match status" value="1"/>
</dbReference>
<proteinExistence type="predicted"/>
<dbReference type="SUPFAM" id="SSF48403">
    <property type="entry name" value="Ankyrin repeat"/>
    <property type="match status" value="1"/>
</dbReference>
<gene>
    <name evidence="3" type="ORF">VDAG_04917</name>
</gene>
<sequence>MAEMLETALWLPVSFLAASMLRDVTRMNPLWRFGHLEVVEKLLTAGADANAAAAGGDGRTALQAAAEGGHLEIINRLKAAGALSNLNTMLLPEEILAESFVDEKELVAKILLGVREREGGGASDARLKTRKRHESYNRDGSAM</sequence>
<dbReference type="GeneID" id="20706380"/>
<feature type="region of interest" description="Disordered" evidence="2">
    <location>
        <begin position="122"/>
        <end position="143"/>
    </location>
</feature>
<organism evidence="3 4">
    <name type="scientific">Verticillium dahliae (strain VdLs.17 / ATCC MYA-4575 / FGSC 10137)</name>
    <name type="common">Verticillium wilt</name>
    <dbReference type="NCBI Taxonomy" id="498257"/>
    <lineage>
        <taxon>Eukaryota</taxon>
        <taxon>Fungi</taxon>
        <taxon>Dikarya</taxon>
        <taxon>Ascomycota</taxon>
        <taxon>Pezizomycotina</taxon>
        <taxon>Sordariomycetes</taxon>
        <taxon>Hypocreomycetidae</taxon>
        <taxon>Glomerellales</taxon>
        <taxon>Plectosphaerellaceae</taxon>
        <taxon>Verticillium</taxon>
    </lineage>
</organism>
<dbReference type="EMBL" id="DS572702">
    <property type="protein sequence ID" value="EGY23479.1"/>
    <property type="molecule type" value="Genomic_DNA"/>
</dbReference>
<reference evidence="3 4" key="1">
    <citation type="submission" date="2008-03" db="EMBL/GenBank/DDBJ databases">
        <title>The Genome Sequence of Verticillium dahliae VdLs.17.</title>
        <authorList>
            <consortium name="The Broad Institute Genome Sequencing Platform"/>
            <person name="Ma L.-J.J."/>
            <person name="Klosterman S.J."/>
            <person name="Subbarao K."/>
            <person name="Dobinson K."/>
            <person name="Veronese P."/>
            <person name="Kang S."/>
            <person name="Gold S.E."/>
            <person name="Young S."/>
            <person name="Jaffe D."/>
            <person name="Gnerre S."/>
            <person name="Berlin A."/>
            <person name="Heiman D."/>
            <person name="Hepburn T."/>
            <person name="Sykes S."/>
            <person name="Alvarado L."/>
            <person name="Kodira C.D."/>
            <person name="Lander E."/>
            <person name="Galagan J."/>
            <person name="Nusbaum C."/>
            <person name="Birren B."/>
        </authorList>
    </citation>
    <scope>NUCLEOTIDE SEQUENCE [LARGE SCALE GENOMIC DNA]</scope>
    <source>
        <strain evidence="4">VdLs.17 / ATCC MYA-4575 / FGSC 10137</strain>
    </source>
</reference>
<feature type="repeat" description="ANK" evidence="1">
    <location>
        <begin position="57"/>
        <end position="89"/>
    </location>
</feature>
<evidence type="ECO:0000256" key="2">
    <source>
        <dbReference type="SAM" id="MobiDB-lite"/>
    </source>
</evidence>
<dbReference type="PROSITE" id="PS50297">
    <property type="entry name" value="ANK_REP_REGION"/>
    <property type="match status" value="1"/>
</dbReference>
<dbReference type="Proteomes" id="UP000001611">
    <property type="component" value="Chromosome 3"/>
</dbReference>
<keyword evidence="4" id="KW-1185">Reference proteome</keyword>
<evidence type="ECO:0000256" key="1">
    <source>
        <dbReference type="PROSITE-ProRule" id="PRU00023"/>
    </source>
</evidence>
<keyword evidence="1" id="KW-0040">ANK repeat</keyword>
<name>G2X3D2_VERDV</name>
<dbReference type="KEGG" id="vda:VDAG_04917"/>
<dbReference type="Pfam" id="PF12796">
    <property type="entry name" value="Ank_2"/>
    <property type="match status" value="1"/>
</dbReference>
<dbReference type="SMART" id="SM00248">
    <property type="entry name" value="ANK"/>
    <property type="match status" value="2"/>
</dbReference>